<dbReference type="Pfam" id="PF13424">
    <property type="entry name" value="TPR_12"/>
    <property type="match status" value="1"/>
</dbReference>
<feature type="chain" id="PRO_5015978300" evidence="4">
    <location>
        <begin position="24"/>
        <end position="450"/>
    </location>
</feature>
<protein>
    <submittedName>
        <fullName evidence="5">Tetratricopeptide repeat protein</fullName>
    </submittedName>
</protein>
<keyword evidence="3" id="KW-0812">Transmembrane</keyword>
<dbReference type="AlphaFoldDB" id="A0A2V3PV49"/>
<dbReference type="SUPFAM" id="SSF48452">
    <property type="entry name" value="TPR-like"/>
    <property type="match status" value="1"/>
</dbReference>
<dbReference type="Proteomes" id="UP000247973">
    <property type="component" value="Unassembled WGS sequence"/>
</dbReference>
<organism evidence="5 6">
    <name type="scientific">Dysgonomonas alginatilytica</name>
    <dbReference type="NCBI Taxonomy" id="1605892"/>
    <lineage>
        <taxon>Bacteria</taxon>
        <taxon>Pseudomonadati</taxon>
        <taxon>Bacteroidota</taxon>
        <taxon>Bacteroidia</taxon>
        <taxon>Bacteroidales</taxon>
        <taxon>Dysgonomonadaceae</taxon>
        <taxon>Dysgonomonas</taxon>
    </lineage>
</organism>
<dbReference type="SMART" id="SM00028">
    <property type="entry name" value="TPR"/>
    <property type="match status" value="4"/>
</dbReference>
<feature type="repeat" description="TPR" evidence="1">
    <location>
        <begin position="146"/>
        <end position="179"/>
    </location>
</feature>
<feature type="repeat" description="TPR" evidence="1">
    <location>
        <begin position="187"/>
        <end position="220"/>
    </location>
</feature>
<dbReference type="Pfam" id="PF13181">
    <property type="entry name" value="TPR_8"/>
    <property type="match status" value="1"/>
</dbReference>
<sequence length="450" mass="52795">MKLLKLPKYLLFLLIGISLFSCQEDKSEEKLLHKAQSRLAMDKSDVALDLLASIQNPQNMDKYSYMQYIVTSVGAKYEVGEDMKNDTLIFEAQRYFSKKGNVLDRTLANFYAAQLYNANNLYPQALKLFMQTIHEAKESDDKILTGRSFNNIGYIYYKQELFDSAIVNYQKALSYYDKIENADQRKLKTFTNIGFAYSIKNELDSAFLYFQKGLNLAKKTDNKLEESQLNQNLGITCYYKGEYQKAIEYFQSSLDMDITSVEQIRQINLYLLNTYNKKQDIKAAKQYADFVIKNLPEVTYTYTVKEMYAALSEYYRQSGDYKQALQYSDLEKVTKEQIEKETNAPALLEADKDFYLAQKDKEAGQLYTHIFLYLSIGAILFFIVLIFVFFVWKNHKKDKEEIRLHVEKYEILRGMLHSVNRRYPNIEAEIKAMLEDNEEDEKENNRLFSN</sequence>
<dbReference type="RefSeq" id="WP_110308963.1">
    <property type="nucleotide sequence ID" value="NZ_QICL01000001.1"/>
</dbReference>
<feature type="coiled-coil region" evidence="2">
    <location>
        <begin position="423"/>
        <end position="450"/>
    </location>
</feature>
<evidence type="ECO:0000313" key="6">
    <source>
        <dbReference type="Proteomes" id="UP000247973"/>
    </source>
</evidence>
<keyword evidence="3" id="KW-1133">Transmembrane helix</keyword>
<reference evidence="5 6" key="1">
    <citation type="submission" date="2018-03" db="EMBL/GenBank/DDBJ databases">
        <title>Genomic Encyclopedia of Archaeal and Bacterial Type Strains, Phase II (KMG-II): from individual species to whole genera.</title>
        <authorList>
            <person name="Goeker M."/>
        </authorList>
    </citation>
    <scope>NUCLEOTIDE SEQUENCE [LARGE SCALE GENOMIC DNA]</scope>
    <source>
        <strain evidence="5 6">DSM 100214</strain>
    </source>
</reference>
<dbReference type="PROSITE" id="PS50005">
    <property type="entry name" value="TPR"/>
    <property type="match status" value="3"/>
</dbReference>
<keyword evidence="1" id="KW-0802">TPR repeat</keyword>
<comment type="caution">
    <text evidence="5">The sequence shown here is derived from an EMBL/GenBank/DDBJ whole genome shotgun (WGS) entry which is preliminary data.</text>
</comment>
<feature type="repeat" description="TPR" evidence="1">
    <location>
        <begin position="227"/>
        <end position="260"/>
    </location>
</feature>
<dbReference type="Gene3D" id="1.25.40.10">
    <property type="entry name" value="Tetratricopeptide repeat domain"/>
    <property type="match status" value="2"/>
</dbReference>
<keyword evidence="6" id="KW-1185">Reference proteome</keyword>
<accession>A0A2V3PV49</accession>
<dbReference type="EMBL" id="QICL01000001">
    <property type="protein sequence ID" value="PXV68992.1"/>
    <property type="molecule type" value="Genomic_DNA"/>
</dbReference>
<dbReference type="PROSITE" id="PS51257">
    <property type="entry name" value="PROKAR_LIPOPROTEIN"/>
    <property type="match status" value="1"/>
</dbReference>
<feature type="signal peptide" evidence="4">
    <location>
        <begin position="1"/>
        <end position="23"/>
    </location>
</feature>
<feature type="transmembrane region" description="Helical" evidence="3">
    <location>
        <begin position="370"/>
        <end position="392"/>
    </location>
</feature>
<gene>
    <name evidence="5" type="ORF">CLV62_101258</name>
</gene>
<keyword evidence="4" id="KW-0732">Signal</keyword>
<dbReference type="InterPro" id="IPR011990">
    <property type="entry name" value="TPR-like_helical_dom_sf"/>
</dbReference>
<dbReference type="PANTHER" id="PTHR10098">
    <property type="entry name" value="RAPSYN-RELATED"/>
    <property type="match status" value="1"/>
</dbReference>
<proteinExistence type="predicted"/>
<evidence type="ECO:0000313" key="5">
    <source>
        <dbReference type="EMBL" id="PXV68992.1"/>
    </source>
</evidence>
<evidence type="ECO:0000256" key="3">
    <source>
        <dbReference type="SAM" id="Phobius"/>
    </source>
</evidence>
<keyword evidence="2" id="KW-0175">Coiled coil</keyword>
<evidence type="ECO:0000256" key="1">
    <source>
        <dbReference type="PROSITE-ProRule" id="PRU00339"/>
    </source>
</evidence>
<dbReference type="InterPro" id="IPR019734">
    <property type="entry name" value="TPR_rpt"/>
</dbReference>
<evidence type="ECO:0000256" key="4">
    <source>
        <dbReference type="SAM" id="SignalP"/>
    </source>
</evidence>
<keyword evidence="3" id="KW-0472">Membrane</keyword>
<name>A0A2V3PV49_9BACT</name>
<evidence type="ECO:0000256" key="2">
    <source>
        <dbReference type="SAM" id="Coils"/>
    </source>
</evidence>
<dbReference type="OrthoDB" id="693260at2"/>